<dbReference type="SUPFAM" id="SSF141868">
    <property type="entry name" value="EAL domain-like"/>
    <property type="match status" value="1"/>
</dbReference>
<dbReference type="GO" id="GO:0071111">
    <property type="term" value="F:cyclic-guanylate-specific phosphodiesterase activity"/>
    <property type="evidence" value="ECO:0007669"/>
    <property type="project" value="InterPro"/>
</dbReference>
<dbReference type="AlphaFoldDB" id="A0A0H3I8B0"/>
<dbReference type="PROSITE" id="PS50883">
    <property type="entry name" value="EAL"/>
    <property type="match status" value="1"/>
</dbReference>
<dbReference type="InterPro" id="IPR035919">
    <property type="entry name" value="EAL_sf"/>
</dbReference>
<sequence>MNTTTLNIDGKIFRLTAEFQPIIHLPQNKIFRYEALARFYNSEGVLASTQQTIDKIEKCKAIDEVTDFMFDVVCQVIKNKSSITISFNLSHLLFNNSAYLETLYQKCIMHKVSPQNIEIEISEKTTRQQLIDGIPFLNQAKQYGFMISLDDFGSGNLQVDSLSLFNFDTIKIDRSIIDGIGKEEAKSQKLKVLLNKLIPLGVNIICEGVEKATDLNRLNKYHPIGIQGYIFYRPLTFSQLRLLEGF</sequence>
<dbReference type="Gene3D" id="3.20.20.450">
    <property type="entry name" value="EAL domain"/>
    <property type="match status" value="1"/>
</dbReference>
<dbReference type="CDD" id="cd01948">
    <property type="entry name" value="EAL"/>
    <property type="match status" value="1"/>
</dbReference>
<accession>A0A0H3I8B0</accession>
<dbReference type="RefSeq" id="WP_014701191.1">
    <property type="nucleotide sequence ID" value="NC_017845.1"/>
</dbReference>
<dbReference type="HOGENOM" id="CLU_000445_70_50_6"/>
<dbReference type="PANTHER" id="PTHR33121:SF70">
    <property type="entry name" value="SIGNALING PROTEIN YKOW"/>
    <property type="match status" value="1"/>
</dbReference>
<dbReference type="EMBL" id="CP003415">
    <property type="protein sequence ID" value="AFI91733.1"/>
    <property type="molecule type" value="Genomic_DNA"/>
</dbReference>
<evidence type="ECO:0000313" key="5">
    <source>
        <dbReference type="Proteomes" id="UP001194579"/>
    </source>
</evidence>
<dbReference type="STRING" id="1905730.W5S_3670"/>
<evidence type="ECO:0000313" key="4">
    <source>
        <dbReference type="Proteomes" id="UP000008044"/>
    </source>
</evidence>
<dbReference type="SMART" id="SM00052">
    <property type="entry name" value="EAL"/>
    <property type="match status" value="1"/>
</dbReference>
<dbReference type="Proteomes" id="UP001194579">
    <property type="component" value="Unassembled WGS sequence"/>
</dbReference>
<dbReference type="InterPro" id="IPR001633">
    <property type="entry name" value="EAL_dom"/>
</dbReference>
<protein>
    <submittedName>
        <fullName evidence="3">EAL domain-containing protein</fullName>
    </submittedName>
    <submittedName>
        <fullName evidence="2">Regulatory protein for cyclic-di-GMP, EAL domain protein</fullName>
    </submittedName>
</protein>
<dbReference type="EMBL" id="WABS01000050">
    <property type="protein sequence ID" value="MBI0556646.1"/>
    <property type="molecule type" value="Genomic_DNA"/>
</dbReference>
<dbReference type="Pfam" id="PF00563">
    <property type="entry name" value="EAL"/>
    <property type="match status" value="1"/>
</dbReference>
<proteinExistence type="predicted"/>
<gene>
    <name evidence="2" type="ordered locus">W5S_3670</name>
    <name evidence="3" type="ORF">F6Q06_19470</name>
</gene>
<dbReference type="eggNOG" id="COG2200">
    <property type="taxonomic scope" value="Bacteria"/>
</dbReference>
<reference evidence="3" key="4">
    <citation type="submission" date="2024-05" db="EMBL/GenBank/DDBJ databases">
        <title>Identification of Pectobacterium versatile causing blackleg of potato from New York State with a whole genome sequencing approach.</title>
        <authorList>
            <person name="Ma X."/>
            <person name="Swingle B."/>
        </authorList>
    </citation>
    <scope>NUCLEOTIDE SEQUENCE</scope>
    <source>
        <strain evidence="3">NY1588A</strain>
    </source>
</reference>
<evidence type="ECO:0000259" key="1">
    <source>
        <dbReference type="PROSITE" id="PS50883"/>
    </source>
</evidence>
<evidence type="ECO:0000313" key="3">
    <source>
        <dbReference type="EMBL" id="MBI0556646.1"/>
    </source>
</evidence>
<keyword evidence="5" id="KW-1185">Reference proteome</keyword>
<feature type="domain" description="EAL" evidence="1">
    <location>
        <begin position="1"/>
        <end position="246"/>
    </location>
</feature>
<dbReference type="Proteomes" id="UP000008044">
    <property type="component" value="Chromosome"/>
</dbReference>
<dbReference type="KEGG" id="pec:W5S_3670"/>
<reference evidence="2 4" key="1">
    <citation type="journal article" date="2012" name="J. Bacteriol.">
        <title>Genome sequence of Pectobacterium sp. strain SCC3193.</title>
        <authorList>
            <person name="Koskinen J.P."/>
            <person name="Laine P."/>
            <person name="Niemi O."/>
            <person name="Nykyri J."/>
            <person name="Harjunpaa H."/>
            <person name="Auvinen P."/>
            <person name="Paulin L."/>
            <person name="Pirhonen M."/>
            <person name="Palva T."/>
            <person name="Holm L."/>
        </authorList>
    </citation>
    <scope>NUCLEOTIDE SEQUENCE [LARGE SCALE GENOMIC DNA]</scope>
    <source>
        <strain evidence="2 4">SCC3193</strain>
    </source>
</reference>
<dbReference type="OMA" id="PELCIRS"/>
<organism evidence="2 4">
    <name type="scientific">Pectobacterium parmentieri</name>
    <dbReference type="NCBI Taxonomy" id="1905730"/>
    <lineage>
        <taxon>Bacteria</taxon>
        <taxon>Pseudomonadati</taxon>
        <taxon>Pseudomonadota</taxon>
        <taxon>Gammaproteobacteria</taxon>
        <taxon>Enterobacterales</taxon>
        <taxon>Pectobacteriaceae</taxon>
        <taxon>Pectobacterium</taxon>
    </lineage>
</organism>
<dbReference type="PATRIC" id="fig|1166016.3.peg.3729"/>
<name>A0A0H3I8B0_PECPM</name>
<reference evidence="2" key="2">
    <citation type="submission" date="2012-03" db="EMBL/GenBank/DDBJ databases">
        <authorList>
            <person name="Koskinen P."/>
            <person name="Laine P."/>
            <person name="Niemi O."/>
            <person name="Nykyri J."/>
            <person name="Harjunpaa H."/>
            <person name="Auvinen P."/>
            <person name="Paulin L."/>
            <person name="Pirhonen M."/>
            <person name="Palva T."/>
            <person name="Holm L."/>
        </authorList>
    </citation>
    <scope>NUCLEOTIDE SEQUENCE</scope>
    <source>
        <strain evidence="2">SCC3193</strain>
    </source>
</reference>
<evidence type="ECO:0000313" key="2">
    <source>
        <dbReference type="EMBL" id="AFI91733.1"/>
    </source>
</evidence>
<dbReference type="InterPro" id="IPR050706">
    <property type="entry name" value="Cyclic-di-GMP_PDE-like"/>
</dbReference>
<reference evidence="5" key="3">
    <citation type="submission" date="2023-07" db="EMBL/GenBank/DDBJ databases">
        <title>Identification of Pectobacterium versatile causing blackleg of potato from New York State with a whole genome sequencing approach.</title>
        <authorList>
            <person name="Ma X."/>
            <person name="Swingle B."/>
        </authorList>
    </citation>
    <scope>NUCLEOTIDE SEQUENCE [LARGE SCALE GENOMIC DNA]</scope>
    <source>
        <strain evidence="5">NY1588A</strain>
    </source>
</reference>
<dbReference type="PANTHER" id="PTHR33121">
    <property type="entry name" value="CYCLIC DI-GMP PHOSPHODIESTERASE PDEF"/>
    <property type="match status" value="1"/>
</dbReference>